<accession>A0A090W979</accession>
<dbReference type="EMBL" id="BBNQ01000015">
    <property type="protein sequence ID" value="GAL64082.1"/>
    <property type="molecule type" value="Genomic_DNA"/>
</dbReference>
<organism evidence="1 2">
    <name type="scientific">Algibacter lectus</name>
    <dbReference type="NCBI Taxonomy" id="221126"/>
    <lineage>
        <taxon>Bacteria</taxon>
        <taxon>Pseudomonadati</taxon>
        <taxon>Bacteroidota</taxon>
        <taxon>Flavobacteriia</taxon>
        <taxon>Flavobacteriales</taxon>
        <taxon>Flavobacteriaceae</taxon>
        <taxon>Algibacter</taxon>
    </lineage>
</organism>
<sequence length="40" mass="4384">MENINKKRLFLASCLALITTAMTFAIRARLETVFGPEGVG</sequence>
<comment type="caution">
    <text evidence="1">The sequence shown here is derived from an EMBL/GenBank/DDBJ whole genome shotgun (WGS) entry which is preliminary data.</text>
</comment>
<evidence type="ECO:0000313" key="2">
    <source>
        <dbReference type="Proteomes" id="UP000029644"/>
    </source>
</evidence>
<evidence type="ECO:0000313" key="1">
    <source>
        <dbReference type="EMBL" id="GAL64082.1"/>
    </source>
</evidence>
<gene>
    <name evidence="1" type="ORF">JCM19300_3285</name>
</gene>
<proteinExistence type="predicted"/>
<name>A0A090W979_9FLAO</name>
<dbReference type="Proteomes" id="UP000029644">
    <property type="component" value="Unassembled WGS sequence"/>
</dbReference>
<dbReference type="AlphaFoldDB" id="A0A090W979"/>
<dbReference type="RefSeq" id="WP_262480614.1">
    <property type="nucleotide sequence ID" value="NZ_BBNQ01000015.1"/>
</dbReference>
<protein>
    <submittedName>
        <fullName evidence="1">Uncharacterized protein</fullName>
    </submittedName>
</protein>
<reference evidence="1 2" key="1">
    <citation type="journal article" date="2014" name="Genome Announc.">
        <title>Draft Genome Sequences of Marine Flavobacterium Algibacter lectus Strains SS8 and NR4.</title>
        <authorList>
            <person name="Takatani N."/>
            <person name="Nakanishi M."/>
            <person name="Meirelles P."/>
            <person name="Mino S."/>
            <person name="Suda W."/>
            <person name="Oshima K."/>
            <person name="Hattori M."/>
            <person name="Ohkuma M."/>
            <person name="Hosokawa M."/>
            <person name="Miyashita K."/>
            <person name="Thompson F.L."/>
            <person name="Niwa A."/>
            <person name="Sawabe T."/>
            <person name="Sawabe T."/>
        </authorList>
    </citation>
    <scope>NUCLEOTIDE SEQUENCE [LARGE SCALE GENOMIC DNA]</scope>
    <source>
        <strain evidence="1 2">JCM 19300</strain>
    </source>
</reference>